<dbReference type="Gene3D" id="3.90.25.10">
    <property type="entry name" value="UDP-galactose 4-epimerase, domain 1"/>
    <property type="match status" value="1"/>
</dbReference>
<evidence type="ECO:0000256" key="4">
    <source>
        <dbReference type="ARBA" id="ARBA00023235"/>
    </source>
</evidence>
<dbReference type="SUPFAM" id="SSF51735">
    <property type="entry name" value="NAD(P)-binding Rossmann-fold domains"/>
    <property type="match status" value="1"/>
</dbReference>
<dbReference type="GO" id="GO:0042351">
    <property type="term" value="P:'de novo' GDP-L-fucose biosynthetic process"/>
    <property type="evidence" value="ECO:0007669"/>
    <property type="project" value="UniProtKB-UniRule"/>
</dbReference>
<feature type="binding site" evidence="5">
    <location>
        <position position="188"/>
    </location>
    <ligand>
        <name>NADP(+)</name>
        <dbReference type="ChEBI" id="CHEBI:58349"/>
    </ligand>
</feature>
<dbReference type="Pfam" id="PF01370">
    <property type="entry name" value="Epimerase"/>
    <property type="match status" value="1"/>
</dbReference>
<gene>
    <name evidence="5" type="primary">fcl</name>
    <name evidence="7" type="ORF">HM1_1141</name>
</gene>
<dbReference type="GO" id="GO:0050577">
    <property type="term" value="F:GDP-L-fucose synthase activity"/>
    <property type="evidence" value="ECO:0007669"/>
    <property type="project" value="UniProtKB-UniRule"/>
</dbReference>
<feature type="binding site" evidence="5">
    <location>
        <position position="278"/>
    </location>
    <ligand>
        <name>substrate</name>
    </ligand>
</feature>
<comment type="caution">
    <text evidence="5">Lacks conserved residue(s) required for the propagation of feature annotation.</text>
</comment>
<dbReference type="EMBL" id="CP000930">
    <property type="protein sequence ID" value="ABZ83433.1"/>
    <property type="molecule type" value="Genomic_DNA"/>
</dbReference>
<protein>
    <recommendedName>
        <fullName evidence="5">GDP-L-fucose synthase</fullName>
        <ecNumber evidence="5">1.1.1.271</ecNumber>
    </recommendedName>
    <alternativeName>
        <fullName evidence="5">GDP-4-keto-6-deoxy-D-mannose-3,5-epimerase-4-reductase</fullName>
    </alternativeName>
</protein>
<dbReference type="Gene3D" id="3.40.50.720">
    <property type="entry name" value="NAD(P)-binding Rossmann-like Domain"/>
    <property type="match status" value="1"/>
</dbReference>
<accession>B0THJ5</accession>
<feature type="binding site" evidence="5">
    <location>
        <position position="196"/>
    </location>
    <ligand>
        <name>substrate</name>
    </ligand>
</feature>
<dbReference type="UniPathway" id="UPA00128">
    <property type="reaction ID" value="UER00191"/>
</dbReference>
<evidence type="ECO:0000259" key="6">
    <source>
        <dbReference type="Pfam" id="PF01370"/>
    </source>
</evidence>
<keyword evidence="4 5" id="KW-0413">Isomerase</keyword>
<evidence type="ECO:0000256" key="5">
    <source>
        <dbReference type="HAMAP-Rule" id="MF_00956"/>
    </source>
</evidence>
<evidence type="ECO:0000313" key="8">
    <source>
        <dbReference type="Proteomes" id="UP000008550"/>
    </source>
</evidence>
<sequence>MQIVEEIKMKKKHIVVTGSTGFLGRHLVPILEKQYGRENVTALSSKDYDLMDPIQVKQMFNDCPMDVLVHLAAYSGGIGANRKYPADFYYRNTLLTALVFEEAGKRKITKLIYPMGGCSYPAKAISPIDEEQMWLGYPQEESAGYSAAKKMGIVASRSYRTQYGLNSVVLIPGNMYGEYDNFRNDESHVVPAMIRRYFEAMRGGAPEVIMWGTGNPQRDFVYAGDVAATIPWFIENYDSSEPVNISSGTTTPIRVLAETIKKQMNYPGDILWDTSKPDGQMIKIFDVKRLTSLGLNCPTTLEEGLKRTINWFVANYDNASDGLRI</sequence>
<dbReference type="InterPro" id="IPR001509">
    <property type="entry name" value="Epimerase_deHydtase"/>
</dbReference>
<feature type="domain" description="NAD-dependent epimerase/dehydratase" evidence="6">
    <location>
        <begin position="14"/>
        <end position="245"/>
    </location>
</feature>
<dbReference type="HOGENOM" id="CLU_007383_18_0_9"/>
<organism evidence="7 8">
    <name type="scientific">Heliobacterium modesticaldum (strain ATCC 51547 / Ice1)</name>
    <dbReference type="NCBI Taxonomy" id="498761"/>
    <lineage>
        <taxon>Bacteria</taxon>
        <taxon>Bacillati</taxon>
        <taxon>Bacillota</taxon>
        <taxon>Clostridia</taxon>
        <taxon>Eubacteriales</taxon>
        <taxon>Heliobacteriaceae</taxon>
        <taxon>Heliomicrobium</taxon>
    </lineage>
</organism>
<dbReference type="GO" id="GO:0016853">
    <property type="term" value="F:isomerase activity"/>
    <property type="evidence" value="ECO:0007669"/>
    <property type="project" value="UniProtKB-KW"/>
</dbReference>
<dbReference type="EC" id="1.1.1.271" evidence="5"/>
<dbReference type="GO" id="GO:0070401">
    <property type="term" value="F:NADP+ binding"/>
    <property type="evidence" value="ECO:0007669"/>
    <property type="project" value="UniProtKB-UniRule"/>
</dbReference>
<feature type="active site" description="Proton donor/acceptor" evidence="5">
    <location>
        <position position="145"/>
    </location>
</feature>
<dbReference type="Proteomes" id="UP000008550">
    <property type="component" value="Chromosome"/>
</dbReference>
<name>B0THJ5_HELMI</name>
<comment type="catalytic activity">
    <reaction evidence="5">
        <text>GDP-beta-L-fucose + NADP(+) = GDP-4-dehydro-alpha-D-rhamnose + NADPH + H(+)</text>
        <dbReference type="Rhea" id="RHEA:18885"/>
        <dbReference type="ChEBI" id="CHEBI:15378"/>
        <dbReference type="ChEBI" id="CHEBI:57273"/>
        <dbReference type="ChEBI" id="CHEBI:57783"/>
        <dbReference type="ChEBI" id="CHEBI:57964"/>
        <dbReference type="ChEBI" id="CHEBI:58349"/>
        <dbReference type="EC" id="1.1.1.271"/>
    </reaction>
</comment>
<keyword evidence="8" id="KW-1185">Reference proteome</keyword>
<evidence type="ECO:0000313" key="7">
    <source>
        <dbReference type="EMBL" id="ABZ83433.1"/>
    </source>
</evidence>
<dbReference type="AlphaFoldDB" id="B0THJ5"/>
<dbReference type="InterPro" id="IPR028614">
    <property type="entry name" value="GDP_fucose/colitose_synth"/>
</dbReference>
<proteinExistence type="inferred from homology"/>
<evidence type="ECO:0000256" key="3">
    <source>
        <dbReference type="ARBA" id="ARBA00023002"/>
    </source>
</evidence>
<dbReference type="PANTHER" id="PTHR43238:SF1">
    <property type="entry name" value="GDP-L-FUCOSE SYNTHASE"/>
    <property type="match status" value="1"/>
</dbReference>
<keyword evidence="3 5" id="KW-0560">Oxidoreductase</keyword>
<comment type="function">
    <text evidence="5">Catalyzes the two-step NADP-dependent conversion of GDP-4-dehydro-6-deoxy-D-mannose to GDP-fucose, involving an epimerase and a reductase reaction.</text>
</comment>
<evidence type="ECO:0000256" key="1">
    <source>
        <dbReference type="ARBA" id="ARBA00005959"/>
    </source>
</evidence>
<feature type="binding site" evidence="5">
    <location>
        <position position="211"/>
    </location>
    <ligand>
        <name>substrate</name>
    </ligand>
</feature>
<dbReference type="eggNOG" id="COG0451">
    <property type="taxonomic scope" value="Bacteria"/>
</dbReference>
<feature type="binding site" evidence="5">
    <location>
        <position position="149"/>
    </location>
    <ligand>
        <name>NADP(+)</name>
        <dbReference type="ChEBI" id="CHEBI:58349"/>
    </ligand>
</feature>
<comment type="similarity">
    <text evidence="1 5">Belongs to the NAD(P)-dependent epimerase/dehydratase family. Fucose synthase subfamily.</text>
</comment>
<feature type="binding site" evidence="5">
    <location>
        <begin position="18"/>
        <end position="24"/>
    </location>
    <ligand>
        <name>NADP(+)</name>
        <dbReference type="ChEBI" id="CHEBI:58349"/>
    </ligand>
</feature>
<evidence type="ECO:0000256" key="2">
    <source>
        <dbReference type="ARBA" id="ARBA00022857"/>
    </source>
</evidence>
<reference evidence="7 8" key="1">
    <citation type="journal article" date="2008" name="J. Bacteriol.">
        <title>The genome of Heliobacterium modesticaldum, a phototrophic representative of the Firmicutes containing the simplest photosynthetic apparatus.</title>
        <authorList>
            <person name="Sattley W.M."/>
            <person name="Madigan M.T."/>
            <person name="Swingley W.D."/>
            <person name="Cheung P.C."/>
            <person name="Clocksin K.M."/>
            <person name="Conrad A.L."/>
            <person name="Dejesa L.C."/>
            <person name="Honchak B.M."/>
            <person name="Jung D.O."/>
            <person name="Karbach L.E."/>
            <person name="Kurdoglu A."/>
            <person name="Lahiri S."/>
            <person name="Mastrian S.D."/>
            <person name="Page L.E."/>
            <person name="Taylor H.L."/>
            <person name="Wang Z.T."/>
            <person name="Raymond J."/>
            <person name="Chen M."/>
            <person name="Blankenship R.E."/>
            <person name="Touchman J.W."/>
        </authorList>
    </citation>
    <scope>NUCLEOTIDE SEQUENCE [LARGE SCALE GENOMIC DNA]</scope>
    <source>
        <strain evidence="8">ATCC 51547 / Ice1</strain>
    </source>
</reference>
<dbReference type="STRING" id="498761.HM1_1141"/>
<dbReference type="InterPro" id="IPR036291">
    <property type="entry name" value="NAD(P)-bd_dom_sf"/>
</dbReference>
<dbReference type="HAMAP" id="MF_00956">
    <property type="entry name" value="GDP_fucose_synth"/>
    <property type="match status" value="1"/>
</dbReference>
<feature type="binding site" evidence="5">
    <location>
        <position position="218"/>
    </location>
    <ligand>
        <name>substrate</name>
    </ligand>
</feature>
<dbReference type="PANTHER" id="PTHR43238">
    <property type="entry name" value="GDP-L-FUCOSE SYNTHASE"/>
    <property type="match status" value="1"/>
</dbReference>
<keyword evidence="2 5" id="KW-0521">NADP</keyword>
<dbReference type="KEGG" id="hmo:HM1_1141"/>
<comment type="pathway">
    <text evidence="5">Nucleotide-sugar biosynthesis; GDP-L-fucose biosynthesis via de novo pathway; GDP-L-fucose from GDP-alpha-D-mannose: step 2/2.</text>
</comment>
<keyword evidence="5" id="KW-0511">Multifunctional enzyme</keyword>
<feature type="site" description="Important for catalytic activity" evidence="5">
    <location>
        <position position="118"/>
    </location>
</feature>